<protein>
    <submittedName>
        <fullName evidence="2">DUF4457 domain-containing protein</fullName>
    </submittedName>
</protein>
<reference evidence="2" key="2">
    <citation type="submission" date="2022-06" db="UniProtKB">
        <authorList>
            <consortium name="EnsemblMetazoa"/>
        </authorList>
    </citation>
    <scope>IDENTIFICATION</scope>
    <source>
        <strain evidence="2">DF5081</strain>
    </source>
</reference>
<dbReference type="Pfam" id="PF14652">
    <property type="entry name" value="DUF4457"/>
    <property type="match status" value="1"/>
</dbReference>
<accession>A0A8R1E966</accession>
<dbReference type="InterPro" id="IPR026704">
    <property type="entry name" value="KATNIP"/>
</dbReference>
<dbReference type="AlphaFoldDB" id="A0A8R1E966"/>
<evidence type="ECO:0000313" key="3">
    <source>
        <dbReference type="Proteomes" id="UP000005237"/>
    </source>
</evidence>
<dbReference type="Proteomes" id="UP000005237">
    <property type="component" value="Unassembled WGS sequence"/>
</dbReference>
<name>A0A8R1E966_CAEJA</name>
<evidence type="ECO:0000313" key="2">
    <source>
        <dbReference type="EnsemblMetazoa" id="CJA31705.1"/>
    </source>
</evidence>
<organism evidence="2 3">
    <name type="scientific">Caenorhabditis japonica</name>
    <dbReference type="NCBI Taxonomy" id="281687"/>
    <lineage>
        <taxon>Eukaryota</taxon>
        <taxon>Metazoa</taxon>
        <taxon>Ecdysozoa</taxon>
        <taxon>Nematoda</taxon>
        <taxon>Chromadorea</taxon>
        <taxon>Rhabditida</taxon>
        <taxon>Rhabditina</taxon>
        <taxon>Rhabditomorpha</taxon>
        <taxon>Rhabditoidea</taxon>
        <taxon>Rhabditidae</taxon>
        <taxon>Peloderinae</taxon>
        <taxon>Caenorhabditis</taxon>
    </lineage>
</organism>
<dbReference type="EnsemblMetazoa" id="CJA31705.1">
    <property type="protein sequence ID" value="CJA31705.1"/>
    <property type="gene ID" value="WBGene00207552"/>
</dbReference>
<dbReference type="PANTHER" id="PTHR21534:SF0">
    <property type="entry name" value="KATANIN-INTERACTING PROTEIN"/>
    <property type="match status" value="1"/>
</dbReference>
<feature type="domain" description="KATNIP" evidence="1">
    <location>
        <begin position="15"/>
        <end position="78"/>
    </location>
</feature>
<proteinExistence type="predicted"/>
<sequence length="82" mass="9308">MTKSDAEIEEIQDSAENLTIFSEQEEEEEEQDMDHITIPELPEGQILELRLLSNWGDNKFIGLNSVEIFTATGNRAEIQKVG</sequence>
<dbReference type="PANTHER" id="PTHR21534">
    <property type="entry name" value="KATANIN-INTERACTING PROTEIN"/>
    <property type="match status" value="1"/>
</dbReference>
<dbReference type="InterPro" id="IPR027859">
    <property type="entry name" value="KATNIP_dom"/>
</dbReference>
<reference evidence="3" key="1">
    <citation type="submission" date="2010-08" db="EMBL/GenBank/DDBJ databases">
        <authorList>
            <consortium name="Caenorhabditis japonica Sequencing Consortium"/>
            <person name="Wilson R.K."/>
        </authorList>
    </citation>
    <scope>NUCLEOTIDE SEQUENCE [LARGE SCALE GENOMIC DNA]</scope>
    <source>
        <strain evidence="3">DF5081</strain>
    </source>
</reference>
<evidence type="ECO:0000259" key="1">
    <source>
        <dbReference type="Pfam" id="PF14652"/>
    </source>
</evidence>
<keyword evidence="3" id="KW-1185">Reference proteome</keyword>